<dbReference type="PANTHER" id="PTHR47237">
    <property type="entry name" value="SLL0310 PROTEIN"/>
    <property type="match status" value="1"/>
</dbReference>
<dbReference type="GO" id="GO:0016747">
    <property type="term" value="F:acyltransferase activity, transferring groups other than amino-acyl groups"/>
    <property type="evidence" value="ECO:0007669"/>
    <property type="project" value="InterPro"/>
</dbReference>
<geneLocation type="plasmid" evidence="2 3">
    <name>unnamed1</name>
</geneLocation>
<accession>A0A7L9UCZ5</accession>
<evidence type="ECO:0000259" key="1">
    <source>
        <dbReference type="PROSITE" id="PS51186"/>
    </source>
</evidence>
<dbReference type="InterPro" id="IPR000182">
    <property type="entry name" value="GNAT_dom"/>
</dbReference>
<dbReference type="InterPro" id="IPR041496">
    <property type="entry name" value="YitH/HolE_GNAT"/>
</dbReference>
<dbReference type="AlphaFoldDB" id="A0A7L9UCZ5"/>
<dbReference type="InterPro" id="IPR052729">
    <property type="entry name" value="Acyl/Acetyltrans_Enzymes"/>
</dbReference>
<evidence type="ECO:0000313" key="3">
    <source>
        <dbReference type="Proteomes" id="UP000593875"/>
    </source>
</evidence>
<dbReference type="InterPro" id="IPR016181">
    <property type="entry name" value="Acyl_CoA_acyltransferase"/>
</dbReference>
<sequence length="272" mass="29350">MSEHDIEAAHKLSMSVRWPHRADDWRLVHRLGTGFVAENEDGIVGTALCWSHGTQFASIGMVIVSRDWQGRGIGKKLMSKAMSELGKRDVLLHATESGAPLYQRLGFESIGAIHQHQGTVFQPPLIALPPGERIRPLGARDGAKLAALGARASGMPRATVLAALQDVAECVAIDRYDEVIGFAMLRRFGHGYAIGPVIAPDIERAKALISHWTGTYADSFVRIDVPANSGLGDWLNGLGLIQVDSVVAMVRGEPPLPDAKIKQFAIINQALG</sequence>
<dbReference type="KEGG" id="mlir:LPB04_23630"/>
<keyword evidence="2" id="KW-0614">Plasmid</keyword>
<dbReference type="CDD" id="cd04301">
    <property type="entry name" value="NAT_SF"/>
    <property type="match status" value="1"/>
</dbReference>
<organism evidence="2 3">
    <name type="scientific">Massilia litorea</name>
    <dbReference type="NCBI Taxonomy" id="2769491"/>
    <lineage>
        <taxon>Bacteria</taxon>
        <taxon>Pseudomonadati</taxon>
        <taxon>Pseudomonadota</taxon>
        <taxon>Betaproteobacteria</taxon>
        <taxon>Burkholderiales</taxon>
        <taxon>Oxalobacteraceae</taxon>
        <taxon>Telluria group</taxon>
        <taxon>Massilia</taxon>
    </lineage>
</organism>
<evidence type="ECO:0000313" key="2">
    <source>
        <dbReference type="EMBL" id="QOL52309.1"/>
    </source>
</evidence>
<dbReference type="Gene3D" id="3.40.630.30">
    <property type="match status" value="1"/>
</dbReference>
<keyword evidence="2" id="KW-0808">Transferase</keyword>
<feature type="domain" description="N-acetyltransferase" evidence="1">
    <location>
        <begin position="1"/>
        <end position="135"/>
    </location>
</feature>
<protein>
    <submittedName>
        <fullName evidence="2">GNAT family N-acetyltransferase</fullName>
    </submittedName>
</protein>
<dbReference type="Proteomes" id="UP000593875">
    <property type="component" value="Plasmid unnamed1"/>
</dbReference>
<dbReference type="Gene3D" id="3.40.630.90">
    <property type="match status" value="1"/>
</dbReference>
<dbReference type="PROSITE" id="PS51186">
    <property type="entry name" value="GNAT"/>
    <property type="match status" value="1"/>
</dbReference>
<keyword evidence="3" id="KW-1185">Reference proteome</keyword>
<dbReference type="EMBL" id="CP062942">
    <property type="protein sequence ID" value="QOL52309.1"/>
    <property type="molecule type" value="Genomic_DNA"/>
</dbReference>
<reference evidence="2 3" key="1">
    <citation type="submission" date="2020-10" db="EMBL/GenBank/DDBJ databases">
        <title>Genome sequencing of Massilia sp. LPB0304.</title>
        <authorList>
            <person name="Kim J."/>
        </authorList>
    </citation>
    <scope>NUCLEOTIDE SEQUENCE [LARGE SCALE GENOMIC DNA]</scope>
    <source>
        <strain evidence="2 3">LPB0304</strain>
        <plasmid evidence="2 3">unnamed1</plasmid>
    </source>
</reference>
<dbReference type="RefSeq" id="WP_193689270.1">
    <property type="nucleotide sequence ID" value="NZ_CP062942.1"/>
</dbReference>
<dbReference type="Pfam" id="PF13508">
    <property type="entry name" value="Acetyltransf_7"/>
    <property type="match status" value="1"/>
</dbReference>
<dbReference type="SUPFAM" id="SSF55729">
    <property type="entry name" value="Acyl-CoA N-acyltransferases (Nat)"/>
    <property type="match status" value="1"/>
</dbReference>
<dbReference type="Pfam" id="PF18014">
    <property type="entry name" value="Acetyltransf_18"/>
    <property type="match status" value="1"/>
</dbReference>
<dbReference type="PANTHER" id="PTHR47237:SF2">
    <property type="entry name" value="BLL4206 PROTEIN"/>
    <property type="match status" value="1"/>
</dbReference>
<gene>
    <name evidence="2" type="ORF">LPB04_23630</name>
</gene>
<proteinExistence type="predicted"/>
<name>A0A7L9UCZ5_9BURK</name>